<dbReference type="AlphaFoldDB" id="A0A1U7ETJ4"/>
<evidence type="ECO:0000313" key="3">
    <source>
        <dbReference type="Proteomes" id="UP000002698"/>
    </source>
</evidence>
<gene>
    <name evidence="2" type="ordered locus">NP_0250A</name>
</gene>
<dbReference type="InterPro" id="IPR006311">
    <property type="entry name" value="TAT_signal"/>
</dbReference>
<reference evidence="2 3" key="1">
    <citation type="journal article" date="2005" name="Genome Res.">
        <title>Living with two extremes: conclusions from the genome sequence of Natronomonas pharaonis.</title>
        <authorList>
            <person name="Falb M."/>
            <person name="Pfeiffer F."/>
            <person name="Palm P."/>
            <person name="Rodewald K."/>
            <person name="Hickmann V."/>
            <person name="Tittor J."/>
            <person name="Oesterhelt D."/>
        </authorList>
    </citation>
    <scope>NUCLEOTIDE SEQUENCE [LARGE SCALE GENOMIC DNA]</scope>
    <source>
        <strain evidence="3">ATCC 35678 / DSM 2160 / CIP 103997 / JCM 8858 / NBRC 14720 / NCIMB 2260 / Gabara</strain>
    </source>
</reference>
<protein>
    <submittedName>
        <fullName evidence="2">DUF411 family protein</fullName>
    </submittedName>
</protein>
<dbReference type="GeneID" id="3700802"/>
<keyword evidence="3" id="KW-1185">Reference proteome</keyword>
<dbReference type="Proteomes" id="UP000002698">
    <property type="component" value="Chromosome"/>
</dbReference>
<evidence type="ECO:0000256" key="1">
    <source>
        <dbReference type="SAM" id="MobiDB-lite"/>
    </source>
</evidence>
<dbReference type="RefSeq" id="WP_011321855.1">
    <property type="nucleotide sequence ID" value="NC_007426.1"/>
</dbReference>
<organism evidence="2 3">
    <name type="scientific">Natronomonas pharaonis (strain ATCC 35678 / DSM 2160 / CIP 103997 / JCM 8858 / NBRC 14720 / NCIMB 2260 / Gabara)</name>
    <name type="common">Halobacterium pharaonis</name>
    <dbReference type="NCBI Taxonomy" id="348780"/>
    <lineage>
        <taxon>Archaea</taxon>
        <taxon>Methanobacteriati</taxon>
        <taxon>Methanobacteriota</taxon>
        <taxon>Stenosarchaea group</taxon>
        <taxon>Halobacteria</taxon>
        <taxon>Halobacteriales</taxon>
        <taxon>Natronomonadaceae</taxon>
        <taxon>Natronomonas</taxon>
    </lineage>
</organism>
<dbReference type="EnsemblBacteria" id="CAI48216">
    <property type="protein sequence ID" value="CAI48216"/>
    <property type="gene ID" value="NP_0250A"/>
</dbReference>
<accession>A0A1U7ETJ4</accession>
<dbReference type="Pfam" id="PF04214">
    <property type="entry name" value="DUF411"/>
    <property type="match status" value="1"/>
</dbReference>
<evidence type="ECO:0000313" key="2">
    <source>
        <dbReference type="EMBL" id="CAI48216.1"/>
    </source>
</evidence>
<dbReference type="InterPro" id="IPR007332">
    <property type="entry name" value="DUF411"/>
</dbReference>
<dbReference type="PROSITE" id="PS51318">
    <property type="entry name" value="TAT"/>
    <property type="match status" value="1"/>
</dbReference>
<dbReference type="EMBL" id="CR936257">
    <property type="protein sequence ID" value="CAI48216.1"/>
    <property type="molecule type" value="Genomic_DNA"/>
</dbReference>
<dbReference type="OrthoDB" id="262137at2157"/>
<dbReference type="PROSITE" id="PS51257">
    <property type="entry name" value="PROKAR_LIPOPROTEIN"/>
    <property type="match status" value="1"/>
</dbReference>
<sequence>MELSRRSFLATSAVATAGFAGCTGDSGDPDPPQQSTGTADWTWDGDVPVDSVVQYHQPSCGCCGEYVDYLERNGIAVSVEERPDFDSFVATKADLGVPESMRSCHTIEFGSYLVEGHVPLSAIERLFDDEAAVAGLAIPGMPQHAPGMGPPSDDPLTVYAFDDEGTRPFDDV</sequence>
<dbReference type="HOGENOM" id="CLU_112034_1_1_2"/>
<dbReference type="STRING" id="348780.NP_0250A"/>
<dbReference type="eggNOG" id="arCOG03913">
    <property type="taxonomic scope" value="Archaea"/>
</dbReference>
<name>A0A1U7ETJ4_NATPD</name>
<proteinExistence type="predicted"/>
<feature type="region of interest" description="Disordered" evidence="1">
    <location>
        <begin position="143"/>
        <end position="172"/>
    </location>
</feature>
<dbReference type="KEGG" id="nph:NP_0250A"/>